<evidence type="ECO:0000256" key="6">
    <source>
        <dbReference type="ARBA" id="ARBA00013025"/>
    </source>
</evidence>
<dbReference type="EC" id="6.3.2.12" evidence="5"/>
<dbReference type="SUPFAM" id="SSF53623">
    <property type="entry name" value="MurD-like peptide ligases, catalytic domain"/>
    <property type="match status" value="1"/>
</dbReference>
<reference evidence="24 25" key="1">
    <citation type="journal article" date="2018" name="Syst. Appl. Microbiol.">
        <title>Abditibacterium utsteinense sp. nov., the first cultivated member of candidate phylum FBP, isolated from ice-free Antarctic soil samples.</title>
        <authorList>
            <person name="Tahon G."/>
            <person name="Tytgat B."/>
            <person name="Lebbe L."/>
            <person name="Carlier A."/>
            <person name="Willems A."/>
        </authorList>
    </citation>
    <scope>NUCLEOTIDE SEQUENCE [LARGE SCALE GENOMIC DNA]</scope>
    <source>
        <strain evidence="24 25">LMG 29911</strain>
    </source>
</reference>
<accession>A0A2S8SVW6</accession>
<proteinExistence type="inferred from homology"/>
<gene>
    <name evidence="24" type="ORF">B1R32_103202</name>
</gene>
<keyword evidence="11 21" id="KW-0067">ATP-binding</keyword>
<evidence type="ECO:0000256" key="14">
    <source>
        <dbReference type="ARBA" id="ARBA00030048"/>
    </source>
</evidence>
<feature type="domain" description="Mur ligase central" evidence="23">
    <location>
        <begin position="42"/>
        <end position="195"/>
    </location>
</feature>
<evidence type="ECO:0000256" key="8">
    <source>
        <dbReference type="ARBA" id="ARBA00022598"/>
    </source>
</evidence>
<evidence type="ECO:0000259" key="23">
    <source>
        <dbReference type="Pfam" id="PF08245"/>
    </source>
</evidence>
<comment type="catalytic activity">
    <reaction evidence="18">
        <text>10-formyltetrahydrofolyl-(gamma-L-Glu)(n) + L-glutamate + ATP = 10-formyltetrahydrofolyl-(gamma-L-Glu)(n+1) + ADP + phosphate + H(+)</text>
        <dbReference type="Rhea" id="RHEA:51904"/>
        <dbReference type="Rhea" id="RHEA-COMP:13088"/>
        <dbReference type="Rhea" id="RHEA-COMP:14300"/>
        <dbReference type="ChEBI" id="CHEBI:15378"/>
        <dbReference type="ChEBI" id="CHEBI:29985"/>
        <dbReference type="ChEBI" id="CHEBI:30616"/>
        <dbReference type="ChEBI" id="CHEBI:43474"/>
        <dbReference type="ChEBI" id="CHEBI:134413"/>
        <dbReference type="ChEBI" id="CHEBI:456216"/>
        <dbReference type="EC" id="6.3.2.17"/>
    </reaction>
</comment>
<dbReference type="EMBL" id="NIGF01000003">
    <property type="protein sequence ID" value="PQV64935.1"/>
    <property type="molecule type" value="Genomic_DNA"/>
</dbReference>
<evidence type="ECO:0000256" key="21">
    <source>
        <dbReference type="PIRNR" id="PIRNR001563"/>
    </source>
</evidence>
<dbReference type="GO" id="GO:0004326">
    <property type="term" value="F:tetrahydrofolylpolyglutamate synthase activity"/>
    <property type="evidence" value="ECO:0007669"/>
    <property type="project" value="UniProtKB-EC"/>
</dbReference>
<evidence type="ECO:0000256" key="7">
    <source>
        <dbReference type="ARBA" id="ARBA00019357"/>
    </source>
</evidence>
<comment type="catalytic activity">
    <reaction evidence="20">
        <text>7,8-dihydropteroate + L-glutamate + ATP = 7,8-dihydrofolate + ADP + phosphate + H(+)</text>
        <dbReference type="Rhea" id="RHEA:23584"/>
        <dbReference type="ChEBI" id="CHEBI:15378"/>
        <dbReference type="ChEBI" id="CHEBI:17839"/>
        <dbReference type="ChEBI" id="CHEBI:29985"/>
        <dbReference type="ChEBI" id="CHEBI:30616"/>
        <dbReference type="ChEBI" id="CHEBI:43474"/>
        <dbReference type="ChEBI" id="CHEBI:57451"/>
        <dbReference type="ChEBI" id="CHEBI:456216"/>
        <dbReference type="EC" id="6.3.2.12"/>
    </reaction>
</comment>
<evidence type="ECO:0000256" key="12">
    <source>
        <dbReference type="ARBA" id="ARBA00022842"/>
    </source>
</evidence>
<name>A0A2S8SVW6_9BACT</name>
<evidence type="ECO:0000256" key="18">
    <source>
        <dbReference type="ARBA" id="ARBA00047808"/>
    </source>
</evidence>
<comment type="caution">
    <text evidence="24">The sequence shown here is derived from an EMBL/GenBank/DDBJ whole genome shotgun (WGS) entry which is preliminary data.</text>
</comment>
<dbReference type="NCBIfam" id="TIGR01499">
    <property type="entry name" value="folC"/>
    <property type="match status" value="1"/>
</dbReference>
<comment type="pathway">
    <text evidence="2">Cofactor biosynthesis; tetrahydrofolate biosynthesis; 7,8-dihydrofolate from 2-amino-4-hydroxy-6-hydroxymethyl-7,8-dihydropteridine diphosphate and 4-aminobenzoate: step 2/2.</text>
</comment>
<comment type="catalytic activity">
    <reaction evidence="19">
        <text>(6R)-5,10-methylenetetrahydrofolyl-(gamma-L-Glu)(n) + L-glutamate + ATP = (6R)-5,10-methylenetetrahydrofolyl-(gamma-L-Glu)(n+1) + ADP + phosphate + H(+)</text>
        <dbReference type="Rhea" id="RHEA:51912"/>
        <dbReference type="Rhea" id="RHEA-COMP:13257"/>
        <dbReference type="Rhea" id="RHEA-COMP:13258"/>
        <dbReference type="ChEBI" id="CHEBI:15378"/>
        <dbReference type="ChEBI" id="CHEBI:29985"/>
        <dbReference type="ChEBI" id="CHEBI:30616"/>
        <dbReference type="ChEBI" id="CHEBI:43474"/>
        <dbReference type="ChEBI" id="CHEBI:136572"/>
        <dbReference type="ChEBI" id="CHEBI:456216"/>
        <dbReference type="EC" id="6.3.2.17"/>
    </reaction>
</comment>
<feature type="domain" description="Mur ligase C-terminal" evidence="22">
    <location>
        <begin position="273"/>
        <end position="395"/>
    </location>
</feature>
<dbReference type="GO" id="GO:0046656">
    <property type="term" value="P:folic acid biosynthetic process"/>
    <property type="evidence" value="ECO:0007669"/>
    <property type="project" value="UniProtKB-KW"/>
</dbReference>
<organism evidence="24 25">
    <name type="scientific">Abditibacterium utsteinense</name>
    <dbReference type="NCBI Taxonomy" id="1960156"/>
    <lineage>
        <taxon>Bacteria</taxon>
        <taxon>Pseudomonadati</taxon>
        <taxon>Abditibacteriota</taxon>
        <taxon>Abditibacteriia</taxon>
        <taxon>Abditibacteriales</taxon>
        <taxon>Abditibacteriaceae</taxon>
        <taxon>Abditibacterium</taxon>
    </lineage>
</organism>
<dbReference type="Gene3D" id="3.40.1190.10">
    <property type="entry name" value="Mur-like, catalytic domain"/>
    <property type="match status" value="1"/>
</dbReference>
<dbReference type="PANTHER" id="PTHR11136">
    <property type="entry name" value="FOLYLPOLYGLUTAMATE SYNTHASE-RELATED"/>
    <property type="match status" value="1"/>
</dbReference>
<dbReference type="InterPro" id="IPR004101">
    <property type="entry name" value="Mur_ligase_C"/>
</dbReference>
<dbReference type="GO" id="GO:0005524">
    <property type="term" value="F:ATP binding"/>
    <property type="evidence" value="ECO:0007669"/>
    <property type="project" value="UniProtKB-KW"/>
</dbReference>
<keyword evidence="9" id="KW-0479">Metal-binding</keyword>
<protein>
    <recommendedName>
        <fullName evidence="7">Dihydrofolate synthase/folylpolyglutamate synthase</fullName>
        <ecNumber evidence="5">6.3.2.12</ecNumber>
        <ecNumber evidence="6">6.3.2.17</ecNumber>
    </recommendedName>
    <alternativeName>
        <fullName evidence="16">Folylpoly-gamma-glutamate synthetase-dihydrofolate synthetase</fullName>
    </alternativeName>
    <alternativeName>
        <fullName evidence="14">Folylpolyglutamate synthetase</fullName>
    </alternativeName>
    <alternativeName>
        <fullName evidence="15">Tetrahydrofolylpolyglutamate synthase</fullName>
    </alternativeName>
</protein>
<evidence type="ECO:0000256" key="5">
    <source>
        <dbReference type="ARBA" id="ARBA00013023"/>
    </source>
</evidence>
<comment type="pathway">
    <text evidence="3">Cofactor biosynthesis; tetrahydrofolylpolyglutamate biosynthesis.</text>
</comment>
<dbReference type="InterPro" id="IPR013221">
    <property type="entry name" value="Mur_ligase_cen"/>
</dbReference>
<keyword evidence="13" id="KW-0289">Folate biosynthesis</keyword>
<keyword evidence="12" id="KW-0460">Magnesium</keyword>
<evidence type="ECO:0000256" key="13">
    <source>
        <dbReference type="ARBA" id="ARBA00022909"/>
    </source>
</evidence>
<evidence type="ECO:0000256" key="17">
    <source>
        <dbReference type="ARBA" id="ARBA00047493"/>
    </source>
</evidence>
<sequence length="410" mass="44912">MTQLETYLQNLQRFGIQPGLERIRALLQSAGNPQLKYPTILVGGTNGKGSTCEFAVRLLAQNSRKVGLYTSPHLYTWNERIRILPGAGLFEGAISDADLDAIFEDAKPHIENVARELGQPTEFEVVTFLGFWHFARQKVDAAVIEVGLGGKWDATNVCEPLVSVVTHVALDHMDRLGNTLEAIAADKVCIARAGRPFLTGEDKPEVLEVFQAHCVEIGARFHQHLFIANAKKHPTLQNGQNFSLSGFAVDAFLKEQNIATTGQHSLGHPQIPGRFEQISENPKIIIDGANNPDGADYLTYKIQNYERIQPENLILVLGILVDKDWPQMTEILAPLAKVVVATQSASPRAAPASQIAEVARQFCANVEEVTPVVDAVARAKSLARPEDTILVTGSFTTIAEVPRESSQEKI</sequence>
<dbReference type="AlphaFoldDB" id="A0A2S8SVW6"/>
<evidence type="ECO:0000256" key="1">
    <source>
        <dbReference type="ARBA" id="ARBA00002714"/>
    </source>
</evidence>
<evidence type="ECO:0000256" key="16">
    <source>
        <dbReference type="ARBA" id="ARBA00032510"/>
    </source>
</evidence>
<dbReference type="FunCoup" id="A0A2S8SVW6">
    <property type="interactions" value="461"/>
</dbReference>
<comment type="catalytic activity">
    <reaction evidence="17">
        <text>(6S)-5,6,7,8-tetrahydrofolyl-(gamma-L-Glu)(n) + L-glutamate + ATP = (6S)-5,6,7,8-tetrahydrofolyl-(gamma-L-Glu)(n+1) + ADP + phosphate + H(+)</text>
        <dbReference type="Rhea" id="RHEA:10580"/>
        <dbReference type="Rhea" id="RHEA-COMP:14738"/>
        <dbReference type="Rhea" id="RHEA-COMP:14740"/>
        <dbReference type="ChEBI" id="CHEBI:15378"/>
        <dbReference type="ChEBI" id="CHEBI:29985"/>
        <dbReference type="ChEBI" id="CHEBI:30616"/>
        <dbReference type="ChEBI" id="CHEBI:43474"/>
        <dbReference type="ChEBI" id="CHEBI:141005"/>
        <dbReference type="ChEBI" id="CHEBI:456216"/>
        <dbReference type="EC" id="6.3.2.17"/>
    </reaction>
</comment>
<dbReference type="OrthoDB" id="9809356at2"/>
<dbReference type="GO" id="GO:0005737">
    <property type="term" value="C:cytoplasm"/>
    <property type="evidence" value="ECO:0007669"/>
    <property type="project" value="TreeGrafter"/>
</dbReference>
<evidence type="ECO:0000256" key="11">
    <source>
        <dbReference type="ARBA" id="ARBA00022840"/>
    </source>
</evidence>
<dbReference type="PIRSF" id="PIRSF001563">
    <property type="entry name" value="Folylpolyglu_synth"/>
    <property type="match status" value="1"/>
</dbReference>
<dbReference type="PANTHER" id="PTHR11136:SF0">
    <property type="entry name" value="DIHYDROFOLATE SYNTHETASE-RELATED"/>
    <property type="match status" value="1"/>
</dbReference>
<dbReference type="Pfam" id="PF08245">
    <property type="entry name" value="Mur_ligase_M"/>
    <property type="match status" value="1"/>
</dbReference>
<dbReference type="InterPro" id="IPR036565">
    <property type="entry name" value="Mur-like_cat_sf"/>
</dbReference>
<evidence type="ECO:0000256" key="9">
    <source>
        <dbReference type="ARBA" id="ARBA00022723"/>
    </source>
</evidence>
<evidence type="ECO:0000259" key="22">
    <source>
        <dbReference type="Pfam" id="PF02875"/>
    </source>
</evidence>
<dbReference type="GO" id="GO:0008841">
    <property type="term" value="F:dihydrofolate synthase activity"/>
    <property type="evidence" value="ECO:0007669"/>
    <property type="project" value="UniProtKB-EC"/>
</dbReference>
<evidence type="ECO:0000256" key="10">
    <source>
        <dbReference type="ARBA" id="ARBA00022741"/>
    </source>
</evidence>
<dbReference type="GO" id="GO:0046872">
    <property type="term" value="F:metal ion binding"/>
    <property type="evidence" value="ECO:0007669"/>
    <property type="project" value="UniProtKB-KW"/>
</dbReference>
<comment type="similarity">
    <text evidence="4 21">Belongs to the folylpolyglutamate synthase family.</text>
</comment>
<dbReference type="RefSeq" id="WP_157947534.1">
    <property type="nucleotide sequence ID" value="NZ_NIGF01000003.1"/>
</dbReference>
<keyword evidence="25" id="KW-1185">Reference proteome</keyword>
<evidence type="ECO:0000256" key="15">
    <source>
        <dbReference type="ARBA" id="ARBA00030592"/>
    </source>
</evidence>
<evidence type="ECO:0000256" key="2">
    <source>
        <dbReference type="ARBA" id="ARBA00004799"/>
    </source>
</evidence>
<dbReference type="Pfam" id="PF02875">
    <property type="entry name" value="Mur_ligase_C"/>
    <property type="match status" value="1"/>
</dbReference>
<keyword evidence="10 21" id="KW-0547">Nucleotide-binding</keyword>
<keyword evidence="8 21" id="KW-0436">Ligase</keyword>
<evidence type="ECO:0000256" key="20">
    <source>
        <dbReference type="ARBA" id="ARBA00049161"/>
    </source>
</evidence>
<evidence type="ECO:0000313" key="25">
    <source>
        <dbReference type="Proteomes" id="UP000237684"/>
    </source>
</evidence>
<dbReference type="EC" id="6.3.2.17" evidence="6"/>
<dbReference type="SUPFAM" id="SSF53244">
    <property type="entry name" value="MurD-like peptide ligases, peptide-binding domain"/>
    <property type="match status" value="1"/>
</dbReference>
<evidence type="ECO:0000256" key="3">
    <source>
        <dbReference type="ARBA" id="ARBA00005150"/>
    </source>
</evidence>
<dbReference type="InterPro" id="IPR036615">
    <property type="entry name" value="Mur_ligase_C_dom_sf"/>
</dbReference>
<dbReference type="InParanoid" id="A0A2S8SVW6"/>
<dbReference type="InterPro" id="IPR001645">
    <property type="entry name" value="Folylpolyglutamate_synth"/>
</dbReference>
<evidence type="ECO:0000256" key="19">
    <source>
        <dbReference type="ARBA" id="ARBA00049035"/>
    </source>
</evidence>
<dbReference type="Gene3D" id="3.90.190.20">
    <property type="entry name" value="Mur ligase, C-terminal domain"/>
    <property type="match status" value="1"/>
</dbReference>
<dbReference type="Proteomes" id="UP000237684">
    <property type="component" value="Unassembled WGS sequence"/>
</dbReference>
<evidence type="ECO:0000313" key="24">
    <source>
        <dbReference type="EMBL" id="PQV64935.1"/>
    </source>
</evidence>
<comment type="function">
    <text evidence="1">Functions in two distinct reactions of the de novo folate biosynthetic pathway. Catalyzes the addition of a glutamate residue to dihydropteroate (7,8-dihydropteroate or H2Pte) to form dihydrofolate (7,8-dihydrofolate monoglutamate or H2Pte-Glu). Also catalyzes successive additions of L-glutamate to tetrahydrofolate or 10-formyltetrahydrofolate or 5,10-methylenetetrahydrofolate, leading to folylpolyglutamate derivatives.</text>
</comment>
<evidence type="ECO:0000256" key="4">
    <source>
        <dbReference type="ARBA" id="ARBA00008276"/>
    </source>
</evidence>